<accession>A0AAI9HPY8</accession>
<protein>
    <submittedName>
        <fullName evidence="1">Uncharacterized protein</fullName>
    </submittedName>
</protein>
<organism evidence="1">
    <name type="scientific">Morganella morganii</name>
    <name type="common">Proteus morganii</name>
    <dbReference type="NCBI Taxonomy" id="582"/>
    <lineage>
        <taxon>Bacteria</taxon>
        <taxon>Pseudomonadati</taxon>
        <taxon>Pseudomonadota</taxon>
        <taxon>Gammaproteobacteria</taxon>
        <taxon>Enterobacterales</taxon>
        <taxon>Morganellaceae</taxon>
        <taxon>Morganella</taxon>
    </lineage>
</organism>
<dbReference type="RefSeq" id="WP_368898958.1">
    <property type="nucleotide sequence ID" value="NZ_CAXOOS010000003.1"/>
</dbReference>
<comment type="caution">
    <text evidence="1">The sequence shown here is derived from an EMBL/GenBank/DDBJ whole genome shotgun (WGS) entry which is preliminary data.</text>
</comment>
<evidence type="ECO:0000313" key="1">
    <source>
        <dbReference type="EMBL" id="EMO9455536.1"/>
    </source>
</evidence>
<sequence>MARMLSVFFTRRPRFSHLNKKTTVHADGGFSLSHQNISLNHFVQSQAASEEARGAYISM</sequence>
<gene>
    <name evidence="1" type="ORF">PN925_000871</name>
</gene>
<dbReference type="AlphaFoldDB" id="A0AAI9HPY8"/>
<proteinExistence type="predicted"/>
<name>A0AAI9HPY8_MORMO</name>
<dbReference type="EMBL" id="ABKJEP030000005">
    <property type="protein sequence ID" value="EMO9455536.1"/>
    <property type="molecule type" value="Genomic_DNA"/>
</dbReference>
<reference evidence="1" key="1">
    <citation type="submission" date="2024-02" db="EMBL/GenBank/DDBJ databases">
        <authorList>
            <consortium name="Clinical and Environmental Microbiology Branch: Whole genome sequencing antimicrobial resistance pathogens in the healthcare setting"/>
        </authorList>
    </citation>
    <scope>NUCLEOTIDE SEQUENCE</scope>
    <source>
        <strain evidence="1">2023KU-00017</strain>
    </source>
</reference>